<dbReference type="Gene3D" id="3.40.366.10">
    <property type="entry name" value="Malonyl-Coenzyme A Acyl Carrier Protein, domain 2"/>
    <property type="match status" value="1"/>
</dbReference>
<feature type="active site" description="Proton donor; for dehydratase activity" evidence="8">
    <location>
        <position position="1177"/>
    </location>
</feature>
<dbReference type="InterPro" id="IPR020806">
    <property type="entry name" value="PKS_PP-bd"/>
</dbReference>
<evidence type="ECO:0000256" key="3">
    <source>
        <dbReference type="ARBA" id="ARBA00022679"/>
    </source>
</evidence>
<evidence type="ECO:0000256" key="4">
    <source>
        <dbReference type="ARBA" id="ARBA00022857"/>
    </source>
</evidence>
<dbReference type="InterPro" id="IPR014031">
    <property type="entry name" value="Ketoacyl_synth_C"/>
</dbReference>
<dbReference type="CDD" id="cd00833">
    <property type="entry name" value="PKS"/>
    <property type="match status" value="1"/>
</dbReference>
<dbReference type="InterPro" id="IPR013217">
    <property type="entry name" value="Methyltransf_12"/>
</dbReference>
<dbReference type="GO" id="GO:0016491">
    <property type="term" value="F:oxidoreductase activity"/>
    <property type="evidence" value="ECO:0007669"/>
    <property type="project" value="UniProtKB-KW"/>
</dbReference>
<evidence type="ECO:0000256" key="7">
    <source>
        <dbReference type="ARBA" id="ARBA00023315"/>
    </source>
</evidence>
<keyword evidence="14" id="KW-1185">Reference proteome</keyword>
<keyword evidence="7" id="KW-0012">Acyltransferase</keyword>
<dbReference type="PANTHER" id="PTHR43775:SF29">
    <property type="entry name" value="ASPERFURANONE POLYKETIDE SYNTHASE AFOG-RELATED"/>
    <property type="match status" value="1"/>
</dbReference>
<dbReference type="Gene3D" id="3.10.129.110">
    <property type="entry name" value="Polyketide synthase dehydratase"/>
    <property type="match status" value="1"/>
</dbReference>
<gene>
    <name evidence="13" type="ORF">B0H64DRAFT_449440</name>
</gene>
<dbReference type="PROSITE" id="PS00606">
    <property type="entry name" value="KS3_1"/>
    <property type="match status" value="1"/>
</dbReference>
<dbReference type="SUPFAM" id="SSF51735">
    <property type="entry name" value="NAD(P)-binding Rossmann-fold domains"/>
    <property type="match status" value="2"/>
</dbReference>
<dbReference type="RefSeq" id="XP_062664400.1">
    <property type="nucleotide sequence ID" value="XM_062807091.1"/>
</dbReference>
<dbReference type="SMART" id="SM00825">
    <property type="entry name" value="PKS_KS"/>
    <property type="match status" value="1"/>
</dbReference>
<dbReference type="SUPFAM" id="SSF52151">
    <property type="entry name" value="FabD/lysophospholipase-like"/>
    <property type="match status" value="1"/>
</dbReference>
<evidence type="ECO:0000313" key="13">
    <source>
        <dbReference type="EMBL" id="KAK3300886.1"/>
    </source>
</evidence>
<dbReference type="GeneID" id="87844039"/>
<dbReference type="InterPro" id="IPR050091">
    <property type="entry name" value="PKS_NRPS_Biosynth_Enz"/>
</dbReference>
<dbReference type="Pfam" id="PF08659">
    <property type="entry name" value="KR"/>
    <property type="match status" value="1"/>
</dbReference>
<dbReference type="InterPro" id="IPR018201">
    <property type="entry name" value="Ketoacyl_synth_AS"/>
</dbReference>
<keyword evidence="6" id="KW-0511">Multifunctional enzyme</keyword>
<dbReference type="InterPro" id="IPR014030">
    <property type="entry name" value="Ketoacyl_synth_N"/>
</dbReference>
<sequence>MSPAETANGVSPPPHVNGVNGVQKPKTEPLAIVGMACRFAGGITNPDKLWDLVSSGRDAWSEVPSDRFNQKAFYHPDSQRLSTMSMQGGFFLQQDPGVFDCSFFNLTADVAAAMDPQIRIQLEVTFEALESAGIPLSKAVGSNTSVYTGSFTKDYQDLQVRDPLHTSRGFVTGNYAAMLANRVSHFFDLRGPSTAVDTGCSTSLMGLHLACQSLRAGESDCAIVGGASLHLNPDAFANLSALQTCGPHGKCYAFDHRAQGYGRGDGIAAVVVKRLSDALRDGDPIRAVVRESAVNQDGRTPTITAPSEDAQRRLIEHCYNIAGLDPLETSVVEAHGTGTKVGDPAEARAIGAALGRHRTAAGVPPLYVASVKTNLGHTEATSGLAGLIKMVMSLEHRQIPASLNFEKANPEIDMEATNYQVPTTLEPWETDGGVRRVSLNNFGYGGTNTHVIMEEAAAHLTPEPQTNGVTPTVNRQLFILSARDKAGVGKVAANLRQHLTQHPDISLPNLAYTLAERRSRFPWTWTTSAATVSELLTALADDTTTTTNQPTQATNDNNGPPRLGFVFNGQGAQWHAMGRELAAAYPIYAQTLAECDRTLQSFGCPWSLVDELARDEAASRVHEVRVSMPVSCAVQLALVELLRFLGVVPAAVTGHSSGEVAAAYAAGAVTLREAMACTYFRGLVNAGHLAKLGEGSMGTMMAVGLGPAEVQVYLDRMEGAAKVVVACVNSPSSVTLSGDVVGIEALETEFAAQRIFARRLRVQAAFHSHHMLPLEEDYRAALEEHMDTEGERAFAPGVRFVSPVTGEAVEDADRLGPGHWVDNMTQPVLFAQSFQAMVAAKDQQQVDMVVEVGPHSALAGPIRQTLRGVPAIKSFTVGYGSCLERGTDAVRTIQNLAGALVSRGYPVDTMLVNAPRGQERLRALAGLPSYPWNHSQRFWHESRESHEHRFRKHSLHDLLGSRLEGASDGSPIWRHILRTGELPWVRDHIVQGDTVYPASGFIAMAIEAVRQLHSSEADSISGYLLSEVEILKALVIPEGEKGVEVQLFLEAPNEKALAQGKRVFRIYSAPTTGAEGTWSEMARGTIAVEKAATPLPVLRSTASIEFDEAAYHKNMNPKTLYDVLHGVGVKHGPSFRKLVDIRRGSDEAKSTFEVCDSAALMPCQYQQPHVIHPITLDAVFQAAYTTLSPEAREAVGAAVPTSIKSLYVSSAISSEPGHRFEAFSRLLQRHRLGFNVALAVLESGQSKPLIEVDTMNFTTVGGTGASSDSGSDEANTALAAASKICSFIDWEPSVTLNDAHTQWAERLKRPADPVEKILAQDLTRAGYYLVADAAAQLTEDDIANLEKHHQSMWAWMQLQLERAAANELAPGSAEWASTPADEQSTFLDDVAEASTNGALAVRVGRRLLSILRKEVAPLEVMLEGGLLYKFYQDMLRFKASTAQLAEVVGALARENPRLRILEIGGGTGGCTRPVLDHLRTLSDGGVNAAGFEHYTFTDISSGFFQAARERFGEWGDLISYTALNIEEDAGEQGFSEKSYDLIIAAQVLHATKNMAVTMRNVRKLLKDDGKLLMIETTKDSIDVQMAFGTLPGWWLSEEPERKYSPNMPLPMWEPYLKNAGFTGLDLSVWDCEDEEHQTMSVIMSTAIPETAPVYPDQVVLVYDATAPPPPGWLEGLASTITDTTGVTPSVTDLTSPDVENKVAIFVSGLDGAAQNYLDDDYFESIKALLLNVKGLLWVTTGSAIDCPQPENALHTGFLRTCRVEDGSRRLVSLDLDPARQHFDSPAITHTTITKVFTTAFNTSSTNNTNPNPNPANDWEFAERNGTILLPRLRRDAAESAAYTNAPGAPEMQPFLQTERQLKLEVSKPGLLDSIVFHDDADAGAPLRPDCVEIEPRAYGINFRDVMVAMGQLDGEEDLGVECAGVVTRAGEEARAQGLEVGMRVAALTAQGRIASRVRVPWVSVVRMPDEMDFADGASVCAVFATAYYSMFEAARLEPGETMLVHAASGGVGQACIILAQWKGIEVYATVGTPEKRQFLTETYGIPDDRIFNSRDVSFGPGVMAATKQRGVDVVINSLAGALLHESWGVLAAHGRFIEIGKKDIYNNMSLDMATFRKAASFIAVDLIQLCNNRGRVINRVLKAVMDLLEAKSIRNISPIVTYPISAIGRALRTMQAGKHMGKIVVVPTVDDMVKTIPSRPTATLSPNASYLIIGGLGGIGRSIARWAVEHGARNLILISRHAADSPHSQALQAELARQGATVAARNCDASDLASLRAALADCSANNNMPPVRGVIHGGMVLDDSILERMTATQWRAALRPKVAATQNILTLFPPTANANTDTDTDTDTTLDFLILLSSAVGVLGSASQANYAAGGSFQDAVARRCAAAGQPCVTTIDLGMVDGVGYVADSDASVAARLVSAGHRPLSEADMLRLIDYAVRRPVRRDGGGGGSVRTAQVVVGLAGSVLNTSRKSNDGSGPGWASETRFAALREEDDDDSRDSAAARKGGSGLGGLKQRLAGARGVDEAVGLVEGAIVSKLADMFVIPEQDIDATRPLAKHGVDSLVAVELRNWIVPMMQCEMSIFDLMRASSLRELAKKIAKRSKLV</sequence>
<dbReference type="SMART" id="SM00829">
    <property type="entry name" value="PKS_ER"/>
    <property type="match status" value="1"/>
</dbReference>
<dbReference type="InterPro" id="IPR016036">
    <property type="entry name" value="Malonyl_transacylase_ACP-bd"/>
</dbReference>
<feature type="region of interest" description="N-terminal hotdog fold" evidence="8">
    <location>
        <begin position="956"/>
        <end position="1093"/>
    </location>
</feature>
<feature type="active site" description="Proton acceptor; for dehydratase activity" evidence="8">
    <location>
        <position position="988"/>
    </location>
</feature>
<dbReference type="GO" id="GO:0004312">
    <property type="term" value="F:fatty acid synthase activity"/>
    <property type="evidence" value="ECO:0007669"/>
    <property type="project" value="TreeGrafter"/>
</dbReference>
<evidence type="ECO:0000256" key="6">
    <source>
        <dbReference type="ARBA" id="ARBA00023268"/>
    </source>
</evidence>
<dbReference type="SUPFAM" id="SSF53901">
    <property type="entry name" value="Thiolase-like"/>
    <property type="match status" value="1"/>
</dbReference>
<dbReference type="InterPro" id="IPR009081">
    <property type="entry name" value="PP-bd_ACP"/>
</dbReference>
<dbReference type="Pfam" id="PF08242">
    <property type="entry name" value="Methyltransf_12"/>
    <property type="match status" value="1"/>
</dbReference>
<keyword evidence="2" id="KW-0597">Phosphoprotein</keyword>
<keyword evidence="3" id="KW-0808">Transferase</keyword>
<dbReference type="SUPFAM" id="SSF50129">
    <property type="entry name" value="GroES-like"/>
    <property type="match status" value="1"/>
</dbReference>
<dbReference type="Gene3D" id="3.90.180.10">
    <property type="entry name" value="Medium-chain alcohol dehydrogenases, catalytic domain"/>
    <property type="match status" value="1"/>
</dbReference>
<keyword evidence="4" id="KW-0521">NADP</keyword>
<organism evidence="13 14">
    <name type="scientific">Chaetomium fimeti</name>
    <dbReference type="NCBI Taxonomy" id="1854472"/>
    <lineage>
        <taxon>Eukaryota</taxon>
        <taxon>Fungi</taxon>
        <taxon>Dikarya</taxon>
        <taxon>Ascomycota</taxon>
        <taxon>Pezizomycotina</taxon>
        <taxon>Sordariomycetes</taxon>
        <taxon>Sordariomycetidae</taxon>
        <taxon>Sordariales</taxon>
        <taxon>Chaetomiaceae</taxon>
        <taxon>Chaetomium</taxon>
    </lineage>
</organism>
<dbReference type="InterPro" id="IPR029063">
    <property type="entry name" value="SAM-dependent_MTases_sf"/>
</dbReference>
<comment type="caution">
    <text evidence="13">The sequence shown here is derived from an EMBL/GenBank/DDBJ whole genome shotgun (WGS) entry which is preliminary data.</text>
</comment>
<dbReference type="Pfam" id="PF00698">
    <property type="entry name" value="Acyl_transf_1"/>
    <property type="match status" value="1"/>
</dbReference>
<dbReference type="CDD" id="cd02440">
    <property type="entry name" value="AdoMet_MTases"/>
    <property type="match status" value="1"/>
</dbReference>
<keyword evidence="1" id="KW-0596">Phosphopantetheine</keyword>
<dbReference type="GO" id="GO:0004315">
    <property type="term" value="F:3-oxoacyl-[acyl-carrier-protein] synthase activity"/>
    <property type="evidence" value="ECO:0007669"/>
    <property type="project" value="InterPro"/>
</dbReference>
<dbReference type="Pfam" id="PF13602">
    <property type="entry name" value="ADH_zinc_N_2"/>
    <property type="match status" value="1"/>
</dbReference>
<dbReference type="InterPro" id="IPR013968">
    <property type="entry name" value="PKS_KR"/>
</dbReference>
<dbReference type="InterPro" id="IPR020841">
    <property type="entry name" value="PKS_Beta-ketoAc_synthase_dom"/>
</dbReference>
<dbReference type="PROSITE" id="PS52004">
    <property type="entry name" value="KS3_2"/>
    <property type="match status" value="1"/>
</dbReference>
<dbReference type="InterPro" id="IPR011032">
    <property type="entry name" value="GroES-like_sf"/>
</dbReference>
<dbReference type="Gene3D" id="3.40.50.150">
    <property type="entry name" value="Vaccinia Virus protein VP39"/>
    <property type="match status" value="1"/>
</dbReference>
<name>A0AAE0LX38_9PEZI</name>
<dbReference type="SMART" id="SM00827">
    <property type="entry name" value="PKS_AT"/>
    <property type="match status" value="1"/>
</dbReference>
<dbReference type="Pfam" id="PF23297">
    <property type="entry name" value="ACP_SdgA_C"/>
    <property type="match status" value="1"/>
</dbReference>
<dbReference type="FunFam" id="3.40.50.720:FF:000209">
    <property type="entry name" value="Polyketide synthase Pks12"/>
    <property type="match status" value="1"/>
</dbReference>
<dbReference type="SUPFAM" id="SSF47336">
    <property type="entry name" value="ACP-like"/>
    <property type="match status" value="1"/>
</dbReference>
<dbReference type="InterPro" id="IPR001227">
    <property type="entry name" value="Ac_transferase_dom_sf"/>
</dbReference>
<dbReference type="Pfam" id="PF21089">
    <property type="entry name" value="PKS_DH_N"/>
    <property type="match status" value="1"/>
</dbReference>
<dbReference type="SMART" id="SM00823">
    <property type="entry name" value="PKS_PP"/>
    <property type="match status" value="1"/>
</dbReference>
<feature type="domain" description="PKS/mFAS DH" evidence="12">
    <location>
        <begin position="956"/>
        <end position="1266"/>
    </location>
</feature>
<evidence type="ECO:0000256" key="2">
    <source>
        <dbReference type="ARBA" id="ARBA00022553"/>
    </source>
</evidence>
<dbReference type="InterPro" id="IPR049900">
    <property type="entry name" value="PKS_mFAS_DH"/>
</dbReference>
<evidence type="ECO:0000256" key="9">
    <source>
        <dbReference type="SAM" id="MobiDB-lite"/>
    </source>
</evidence>
<feature type="non-terminal residue" evidence="13">
    <location>
        <position position="2606"/>
    </location>
</feature>
<feature type="region of interest" description="C-terminal hotdog fold" evidence="8">
    <location>
        <begin position="1112"/>
        <end position="1266"/>
    </location>
</feature>
<dbReference type="InterPro" id="IPR014043">
    <property type="entry name" value="Acyl_transferase_dom"/>
</dbReference>
<dbReference type="SMART" id="SM00822">
    <property type="entry name" value="PKS_KR"/>
    <property type="match status" value="1"/>
</dbReference>
<accession>A0AAE0LX38</accession>
<dbReference type="GO" id="GO:0006633">
    <property type="term" value="P:fatty acid biosynthetic process"/>
    <property type="evidence" value="ECO:0007669"/>
    <property type="project" value="InterPro"/>
</dbReference>
<protein>
    <submittedName>
        <fullName evidence="13">Reducing type I polyketide synthase</fullName>
    </submittedName>
</protein>
<dbReference type="PROSITE" id="PS52019">
    <property type="entry name" value="PKS_MFAS_DH"/>
    <property type="match status" value="1"/>
</dbReference>
<dbReference type="SUPFAM" id="SSF55048">
    <property type="entry name" value="Probable ACP-binding domain of malonyl-CoA ACP transacylase"/>
    <property type="match status" value="1"/>
</dbReference>
<evidence type="ECO:0000256" key="8">
    <source>
        <dbReference type="PROSITE-ProRule" id="PRU01363"/>
    </source>
</evidence>
<feature type="region of interest" description="Disordered" evidence="9">
    <location>
        <begin position="1"/>
        <end position="23"/>
    </location>
</feature>
<evidence type="ECO:0000259" key="12">
    <source>
        <dbReference type="PROSITE" id="PS52019"/>
    </source>
</evidence>
<proteinExistence type="predicted"/>
<dbReference type="InterPro" id="IPR049551">
    <property type="entry name" value="PKS_DH_C"/>
</dbReference>
<dbReference type="Pfam" id="PF16197">
    <property type="entry name" value="KAsynt_C_assoc"/>
    <property type="match status" value="1"/>
</dbReference>
<evidence type="ECO:0000259" key="10">
    <source>
        <dbReference type="PROSITE" id="PS50075"/>
    </source>
</evidence>
<dbReference type="Pfam" id="PF14765">
    <property type="entry name" value="PS-DH"/>
    <property type="match status" value="1"/>
</dbReference>
<evidence type="ECO:0000313" key="14">
    <source>
        <dbReference type="Proteomes" id="UP001278766"/>
    </source>
</evidence>
<dbReference type="PANTHER" id="PTHR43775">
    <property type="entry name" value="FATTY ACID SYNTHASE"/>
    <property type="match status" value="1"/>
</dbReference>
<keyword evidence="5" id="KW-0560">Oxidoreductase</keyword>
<dbReference type="SMART" id="SM00826">
    <property type="entry name" value="PKS_DH"/>
    <property type="match status" value="1"/>
</dbReference>
<dbReference type="InterPro" id="IPR016039">
    <property type="entry name" value="Thiolase-like"/>
</dbReference>
<reference evidence="13" key="2">
    <citation type="submission" date="2023-06" db="EMBL/GenBank/DDBJ databases">
        <authorList>
            <consortium name="Lawrence Berkeley National Laboratory"/>
            <person name="Haridas S."/>
            <person name="Hensen N."/>
            <person name="Bonometti L."/>
            <person name="Westerberg I."/>
            <person name="Brannstrom I.O."/>
            <person name="Guillou S."/>
            <person name="Cros-Aarteil S."/>
            <person name="Calhoun S."/>
            <person name="Kuo A."/>
            <person name="Mondo S."/>
            <person name="Pangilinan J."/>
            <person name="Riley R."/>
            <person name="Labutti K."/>
            <person name="Andreopoulos B."/>
            <person name="Lipzen A."/>
            <person name="Chen C."/>
            <person name="Yanf M."/>
            <person name="Daum C."/>
            <person name="Ng V."/>
            <person name="Clum A."/>
            <person name="Steindorff A."/>
            <person name="Ohm R."/>
            <person name="Martin F."/>
            <person name="Silar P."/>
            <person name="Natvig D."/>
            <person name="Lalanne C."/>
            <person name="Gautier V."/>
            <person name="Ament-Velasquez S.L."/>
            <person name="Kruys A."/>
            <person name="Hutchinson M.I."/>
            <person name="Powell A.J."/>
            <person name="Barry K."/>
            <person name="Miller A.N."/>
            <person name="Grigoriev I.V."/>
            <person name="Debuchy R."/>
            <person name="Gladieux P."/>
            <person name="Thoren M.H."/>
            <person name="Johannesson H."/>
        </authorList>
    </citation>
    <scope>NUCLEOTIDE SEQUENCE</scope>
    <source>
        <strain evidence="13">CBS 168.71</strain>
    </source>
</reference>
<dbReference type="Pfam" id="PF00109">
    <property type="entry name" value="ketoacyl-synt"/>
    <property type="match status" value="1"/>
</dbReference>
<dbReference type="Gene3D" id="3.40.47.10">
    <property type="match status" value="1"/>
</dbReference>
<dbReference type="GO" id="GO:0031177">
    <property type="term" value="F:phosphopantetheine binding"/>
    <property type="evidence" value="ECO:0007669"/>
    <property type="project" value="InterPro"/>
</dbReference>
<dbReference type="Gene3D" id="3.40.50.720">
    <property type="entry name" value="NAD(P)-binding Rossmann-like Domain"/>
    <property type="match status" value="1"/>
</dbReference>
<dbReference type="Gene3D" id="3.30.70.3290">
    <property type="match status" value="1"/>
</dbReference>
<dbReference type="InterPro" id="IPR016035">
    <property type="entry name" value="Acyl_Trfase/lysoPLipase"/>
</dbReference>
<dbReference type="GO" id="GO:1901336">
    <property type="term" value="P:lactone biosynthetic process"/>
    <property type="evidence" value="ECO:0007669"/>
    <property type="project" value="UniProtKB-ARBA"/>
</dbReference>
<dbReference type="InterPro" id="IPR036291">
    <property type="entry name" value="NAD(P)-bd_dom_sf"/>
</dbReference>
<dbReference type="InterPro" id="IPR042104">
    <property type="entry name" value="PKS_dehydratase_sf"/>
</dbReference>
<dbReference type="PROSITE" id="PS50075">
    <property type="entry name" value="CARRIER"/>
    <property type="match status" value="1"/>
</dbReference>
<dbReference type="EMBL" id="JAUEPN010000001">
    <property type="protein sequence ID" value="KAK3300886.1"/>
    <property type="molecule type" value="Genomic_DNA"/>
</dbReference>
<dbReference type="InterPro" id="IPR020843">
    <property type="entry name" value="ER"/>
</dbReference>
<evidence type="ECO:0000256" key="1">
    <source>
        <dbReference type="ARBA" id="ARBA00022450"/>
    </source>
</evidence>
<feature type="domain" description="Ketosynthase family 3 (KS3)" evidence="11">
    <location>
        <begin position="27"/>
        <end position="455"/>
    </location>
</feature>
<evidence type="ECO:0000256" key="5">
    <source>
        <dbReference type="ARBA" id="ARBA00023002"/>
    </source>
</evidence>
<feature type="domain" description="Carrier" evidence="10">
    <location>
        <begin position="2526"/>
        <end position="2603"/>
    </location>
</feature>
<evidence type="ECO:0000259" key="11">
    <source>
        <dbReference type="PROSITE" id="PS52004"/>
    </source>
</evidence>
<dbReference type="GO" id="GO:0044550">
    <property type="term" value="P:secondary metabolite biosynthetic process"/>
    <property type="evidence" value="ECO:0007669"/>
    <property type="project" value="TreeGrafter"/>
</dbReference>
<dbReference type="InterPro" id="IPR057326">
    <property type="entry name" value="KR_dom"/>
</dbReference>
<dbReference type="Pfam" id="PF02801">
    <property type="entry name" value="Ketoacyl-synt_C"/>
    <property type="match status" value="1"/>
</dbReference>
<reference evidence="13" key="1">
    <citation type="journal article" date="2023" name="Mol. Phylogenet. Evol.">
        <title>Genome-scale phylogeny and comparative genomics of the fungal order Sordariales.</title>
        <authorList>
            <person name="Hensen N."/>
            <person name="Bonometti L."/>
            <person name="Westerberg I."/>
            <person name="Brannstrom I.O."/>
            <person name="Guillou S."/>
            <person name="Cros-Aarteil S."/>
            <person name="Calhoun S."/>
            <person name="Haridas S."/>
            <person name="Kuo A."/>
            <person name="Mondo S."/>
            <person name="Pangilinan J."/>
            <person name="Riley R."/>
            <person name="LaButti K."/>
            <person name="Andreopoulos B."/>
            <person name="Lipzen A."/>
            <person name="Chen C."/>
            <person name="Yan M."/>
            <person name="Daum C."/>
            <person name="Ng V."/>
            <person name="Clum A."/>
            <person name="Steindorff A."/>
            <person name="Ohm R.A."/>
            <person name="Martin F."/>
            <person name="Silar P."/>
            <person name="Natvig D.O."/>
            <person name="Lalanne C."/>
            <person name="Gautier V."/>
            <person name="Ament-Velasquez S.L."/>
            <person name="Kruys A."/>
            <person name="Hutchinson M.I."/>
            <person name="Powell A.J."/>
            <person name="Barry K."/>
            <person name="Miller A.N."/>
            <person name="Grigoriev I.V."/>
            <person name="Debuchy R."/>
            <person name="Gladieux P."/>
            <person name="Hiltunen Thoren M."/>
            <person name="Johannesson H."/>
        </authorList>
    </citation>
    <scope>NUCLEOTIDE SEQUENCE</scope>
    <source>
        <strain evidence="13">CBS 168.71</strain>
    </source>
</reference>
<dbReference type="InterPro" id="IPR020807">
    <property type="entry name" value="PKS_DH"/>
</dbReference>
<dbReference type="Proteomes" id="UP001278766">
    <property type="component" value="Unassembled WGS sequence"/>
</dbReference>
<dbReference type="InterPro" id="IPR032821">
    <property type="entry name" value="PKS_assoc"/>
</dbReference>
<dbReference type="Gene3D" id="1.10.1200.10">
    <property type="entry name" value="ACP-like"/>
    <property type="match status" value="1"/>
</dbReference>
<dbReference type="CDD" id="cd05195">
    <property type="entry name" value="enoyl_red"/>
    <property type="match status" value="1"/>
</dbReference>
<dbReference type="InterPro" id="IPR049552">
    <property type="entry name" value="PKS_DH_N"/>
</dbReference>
<dbReference type="InterPro" id="IPR036736">
    <property type="entry name" value="ACP-like_sf"/>
</dbReference>
<dbReference type="SUPFAM" id="SSF53335">
    <property type="entry name" value="S-adenosyl-L-methionine-dependent methyltransferases"/>
    <property type="match status" value="1"/>
</dbReference>